<feature type="transmembrane region" description="Helical" evidence="6">
    <location>
        <begin position="284"/>
        <end position="304"/>
    </location>
</feature>
<feature type="transmembrane region" description="Helical" evidence="6">
    <location>
        <begin position="325"/>
        <end position="344"/>
    </location>
</feature>
<dbReference type="AlphaFoldDB" id="A0A151G7D1"/>
<keyword evidence="2" id="KW-1003">Cell membrane</keyword>
<evidence type="ECO:0000313" key="9">
    <source>
        <dbReference type="Proteomes" id="UP000076882"/>
    </source>
</evidence>
<reference evidence="7 9" key="1">
    <citation type="submission" date="2016-03" db="EMBL/GenBank/DDBJ databases">
        <title>Comparative genomics of 54 Lactobacillus plantarum strains reveals genomic uncoupling from niche constraints.</title>
        <authorList>
            <person name="Martino M.E."/>
        </authorList>
    </citation>
    <scope>NUCLEOTIDE SEQUENCE [LARGE SCALE GENOMIC DNA]</scope>
    <source>
        <strain evidence="7 9">19.1</strain>
    </source>
</reference>
<feature type="transmembrane region" description="Helical" evidence="6">
    <location>
        <begin position="411"/>
        <end position="431"/>
    </location>
</feature>
<dbReference type="PATRIC" id="fig|1590.142.peg.488"/>
<keyword evidence="3 6" id="KW-0812">Transmembrane</keyword>
<name>A0A151G7D1_LACPN</name>
<feature type="transmembrane region" description="Helical" evidence="6">
    <location>
        <begin position="384"/>
        <end position="405"/>
    </location>
</feature>
<dbReference type="EMBL" id="LUXM01000003">
    <property type="protein sequence ID" value="KZU98740.1"/>
    <property type="molecule type" value="Genomic_DNA"/>
</dbReference>
<evidence type="ECO:0000313" key="7">
    <source>
        <dbReference type="EMBL" id="KZU98740.1"/>
    </source>
</evidence>
<evidence type="ECO:0000313" key="8">
    <source>
        <dbReference type="EMBL" id="ODO60538.1"/>
    </source>
</evidence>
<keyword evidence="4 6" id="KW-1133">Transmembrane helix</keyword>
<dbReference type="Proteomes" id="UP000094892">
    <property type="component" value="Unassembled WGS sequence"/>
</dbReference>
<feature type="transmembrane region" description="Helical" evidence="6">
    <location>
        <begin position="232"/>
        <end position="252"/>
    </location>
</feature>
<reference evidence="8 10" key="2">
    <citation type="submission" date="2016-08" db="EMBL/GenBank/DDBJ databases">
        <title>Genome sequencing of Lactobacillus plantarum JSA22, isolated from fermented soybean paste.</title>
        <authorList>
            <person name="Choi H.S."/>
        </authorList>
    </citation>
    <scope>NUCLEOTIDE SEQUENCE [LARGE SCALE GENOMIC DNA]</scope>
    <source>
        <strain evidence="8 10">JSA22</strain>
    </source>
</reference>
<dbReference type="InterPro" id="IPR050833">
    <property type="entry name" value="Poly_Biosynth_Transport"/>
</dbReference>
<sequence>MPKDHLNTVFKGALILSISSLVAKILSAVYRIPLQNMVGNTGFYVYQQIYPLYGIGMTFALNGFPNFISKLVAEQPDETSKSLIARRAFHILSGLSLVVFFGLQLGATWIAAHMGDVNLAPIISAVAWMFVFMPWLATGRGYYQGKFLMGPTAVSQLIEQVVRVAIIIMAAYFSVRLGWDNYRMGTWAMSSAPLAAICSSLIFTAFGLRYLLAPAPAPTHPLPSYRKLTKRFVIEGGTLCLVAAVVILLQLVDSFTVMRGLVHQGQLPEVAKALKGVYDRGQPLVQLGLVVATAFSATLLPALTDALAKRQPIEFKRQTQAMVHVSLALSMAATVGLVALMPQINRLLFGSLEGTTALRIYIISILFAALITTYTSVLQSLNEYTAMIIGIIAGLATKVLANYIFVVHYGINGASAVTVLSLAVMFAVMWLGSPEDLQQVLLESGYLIKLLALSAVMGIVVILSCHQITALVGPILANTRGMAGIITVIGVLIGVLVFVAGAVYARLFTIREWLVLPYGKRLIKAVAKGKEHHS</sequence>
<dbReference type="InterPro" id="IPR024923">
    <property type="entry name" value="PG_synth_SpoVB"/>
</dbReference>
<gene>
    <name evidence="7" type="ORF">Lp19_0220</name>
    <name evidence="8" type="ORF">LPJSA22_00471</name>
</gene>
<dbReference type="GO" id="GO:0005886">
    <property type="term" value="C:plasma membrane"/>
    <property type="evidence" value="ECO:0007669"/>
    <property type="project" value="UniProtKB-SubCell"/>
</dbReference>
<feature type="transmembrane region" description="Helical" evidence="6">
    <location>
        <begin position="482"/>
        <end position="505"/>
    </location>
</feature>
<evidence type="ECO:0000256" key="4">
    <source>
        <dbReference type="ARBA" id="ARBA00022989"/>
    </source>
</evidence>
<evidence type="ECO:0000256" key="3">
    <source>
        <dbReference type="ARBA" id="ARBA00022692"/>
    </source>
</evidence>
<evidence type="ECO:0000256" key="6">
    <source>
        <dbReference type="SAM" id="Phobius"/>
    </source>
</evidence>
<dbReference type="RefSeq" id="WP_003642081.1">
    <property type="nucleotide sequence ID" value="NZ_AP018405.1"/>
</dbReference>
<feature type="transmembrane region" description="Helical" evidence="6">
    <location>
        <begin position="451"/>
        <end position="476"/>
    </location>
</feature>
<comment type="caution">
    <text evidence="8">The sequence shown here is derived from an EMBL/GenBank/DDBJ whole genome shotgun (WGS) entry which is preliminary data.</text>
</comment>
<feature type="transmembrane region" description="Helical" evidence="6">
    <location>
        <begin position="157"/>
        <end position="175"/>
    </location>
</feature>
<comment type="subcellular location">
    <subcellularLocation>
        <location evidence="1">Cell membrane</location>
        <topology evidence="1">Multi-pass membrane protein</topology>
    </subcellularLocation>
</comment>
<dbReference type="InterPro" id="IPR002797">
    <property type="entry name" value="Polysacc_synth"/>
</dbReference>
<dbReference type="PANTHER" id="PTHR30250">
    <property type="entry name" value="PST FAMILY PREDICTED COLANIC ACID TRANSPORTER"/>
    <property type="match status" value="1"/>
</dbReference>
<dbReference type="CDD" id="cd13124">
    <property type="entry name" value="MATE_SpoVB_like"/>
    <property type="match status" value="1"/>
</dbReference>
<dbReference type="EMBL" id="MCOL01000001">
    <property type="protein sequence ID" value="ODO60538.1"/>
    <property type="molecule type" value="Genomic_DNA"/>
</dbReference>
<feature type="transmembrane region" description="Helical" evidence="6">
    <location>
        <begin position="356"/>
        <end position="377"/>
    </location>
</feature>
<feature type="transmembrane region" description="Helical" evidence="6">
    <location>
        <begin position="50"/>
        <end position="68"/>
    </location>
</feature>
<evidence type="ECO:0000256" key="1">
    <source>
        <dbReference type="ARBA" id="ARBA00004651"/>
    </source>
</evidence>
<keyword evidence="5 6" id="KW-0472">Membrane</keyword>
<evidence type="ECO:0000313" key="10">
    <source>
        <dbReference type="Proteomes" id="UP000094892"/>
    </source>
</evidence>
<proteinExistence type="predicted"/>
<protein>
    <submittedName>
        <fullName evidence="8">Putative membrane protein YabM</fullName>
    </submittedName>
    <submittedName>
        <fullName evidence="7">Stage V sporulation protein</fullName>
    </submittedName>
</protein>
<dbReference type="KEGG" id="lpb:SH83_02275"/>
<feature type="transmembrane region" description="Helical" evidence="6">
    <location>
        <begin position="118"/>
        <end position="137"/>
    </location>
</feature>
<dbReference type="Proteomes" id="UP000076882">
    <property type="component" value="Unassembled WGS sequence"/>
</dbReference>
<evidence type="ECO:0000256" key="2">
    <source>
        <dbReference type="ARBA" id="ARBA00022475"/>
    </source>
</evidence>
<feature type="transmembrane region" description="Helical" evidence="6">
    <location>
        <begin position="12"/>
        <end position="30"/>
    </location>
</feature>
<dbReference type="PANTHER" id="PTHR30250:SF29">
    <property type="entry name" value="POLYSACCHARIDE BIOSYNTHESIS PROTEIN C-TERMINAL DOMAIN-CONTAINING PROTEIN"/>
    <property type="match status" value="1"/>
</dbReference>
<accession>A0A151G7D1</accession>
<dbReference type="Pfam" id="PF01943">
    <property type="entry name" value="Polysacc_synt"/>
    <property type="match status" value="1"/>
</dbReference>
<feature type="transmembrane region" description="Helical" evidence="6">
    <location>
        <begin position="89"/>
        <end position="112"/>
    </location>
</feature>
<evidence type="ECO:0000256" key="5">
    <source>
        <dbReference type="ARBA" id="ARBA00023136"/>
    </source>
</evidence>
<feature type="transmembrane region" description="Helical" evidence="6">
    <location>
        <begin position="187"/>
        <end position="212"/>
    </location>
</feature>
<organism evidence="8 10">
    <name type="scientific">Lactiplantibacillus plantarum</name>
    <name type="common">Lactobacillus plantarum</name>
    <dbReference type="NCBI Taxonomy" id="1590"/>
    <lineage>
        <taxon>Bacteria</taxon>
        <taxon>Bacillati</taxon>
        <taxon>Bacillota</taxon>
        <taxon>Bacilli</taxon>
        <taxon>Lactobacillales</taxon>
        <taxon>Lactobacillaceae</taxon>
        <taxon>Lactiplantibacillus</taxon>
    </lineage>
</organism>